<keyword evidence="2" id="KW-1185">Reference proteome</keyword>
<evidence type="ECO:0000313" key="1">
    <source>
        <dbReference type="EMBL" id="MFC5289819.1"/>
    </source>
</evidence>
<dbReference type="Proteomes" id="UP001596157">
    <property type="component" value="Unassembled WGS sequence"/>
</dbReference>
<dbReference type="RefSeq" id="WP_378249674.1">
    <property type="nucleotide sequence ID" value="NZ_JBHSKF010000012.1"/>
</dbReference>
<proteinExistence type="predicted"/>
<name>A0ABW0EUI5_9PSEU</name>
<evidence type="ECO:0008006" key="3">
    <source>
        <dbReference type="Google" id="ProtNLM"/>
    </source>
</evidence>
<evidence type="ECO:0000313" key="2">
    <source>
        <dbReference type="Proteomes" id="UP001596157"/>
    </source>
</evidence>
<comment type="caution">
    <text evidence="1">The sequence shown here is derived from an EMBL/GenBank/DDBJ whole genome shotgun (WGS) entry which is preliminary data.</text>
</comment>
<dbReference type="EMBL" id="JBHSKF010000012">
    <property type="protein sequence ID" value="MFC5289819.1"/>
    <property type="molecule type" value="Genomic_DNA"/>
</dbReference>
<protein>
    <recommendedName>
        <fullName evidence="3">Ketohydroxyglutarate aldolase</fullName>
    </recommendedName>
</protein>
<reference evidence="2" key="1">
    <citation type="journal article" date="2019" name="Int. J. Syst. Evol. Microbiol.">
        <title>The Global Catalogue of Microorganisms (GCM) 10K type strain sequencing project: providing services to taxonomists for standard genome sequencing and annotation.</title>
        <authorList>
            <consortium name="The Broad Institute Genomics Platform"/>
            <consortium name="The Broad Institute Genome Sequencing Center for Infectious Disease"/>
            <person name="Wu L."/>
            <person name="Ma J."/>
        </authorList>
    </citation>
    <scope>NUCLEOTIDE SEQUENCE [LARGE SCALE GENOMIC DNA]</scope>
    <source>
        <strain evidence="2">CCUG 59778</strain>
    </source>
</reference>
<accession>A0ABW0EUI5</accession>
<sequence>MTDIPAERVVVVIADSGLARLPEVVAGLRAAGLRVDEVLDSVGVVTGSVPTGLVSALTEIDGVEGIEPVTGFQLPDPGSDVQ</sequence>
<gene>
    <name evidence="1" type="ORF">ACFPM7_22425</name>
</gene>
<organism evidence="1 2">
    <name type="scientific">Actinokineospora guangxiensis</name>
    <dbReference type="NCBI Taxonomy" id="1490288"/>
    <lineage>
        <taxon>Bacteria</taxon>
        <taxon>Bacillati</taxon>
        <taxon>Actinomycetota</taxon>
        <taxon>Actinomycetes</taxon>
        <taxon>Pseudonocardiales</taxon>
        <taxon>Pseudonocardiaceae</taxon>
        <taxon>Actinokineospora</taxon>
    </lineage>
</organism>